<reference evidence="2" key="1">
    <citation type="submission" date="2015-06" db="EMBL/GenBank/DDBJ databases">
        <title>Expansion of signal transduction pathways in fungi by whole-genome duplication.</title>
        <authorList>
            <consortium name="DOE Joint Genome Institute"/>
            <person name="Corrochano L.M."/>
            <person name="Kuo A."/>
            <person name="Marcet-Houben M."/>
            <person name="Polaino S."/>
            <person name="Salamov A."/>
            <person name="Villalobos J.M."/>
            <person name="Alvarez M.I."/>
            <person name="Avalos J."/>
            <person name="Benito E.P."/>
            <person name="Benoit I."/>
            <person name="Burger G."/>
            <person name="Camino L.P."/>
            <person name="Canovas D."/>
            <person name="Cerda-Olmedo E."/>
            <person name="Cheng J.-F."/>
            <person name="Dominguez A."/>
            <person name="Elias M."/>
            <person name="Eslava A.P."/>
            <person name="Glaser F."/>
            <person name="Grimwood J."/>
            <person name="Gutierrez G."/>
            <person name="Heitman J."/>
            <person name="Henrissat B."/>
            <person name="Iturriaga E.A."/>
            <person name="Lang B.F."/>
            <person name="Lavin J.L."/>
            <person name="Lee S."/>
            <person name="Li W."/>
            <person name="Lindquist E."/>
            <person name="Lopez-Garcia S."/>
            <person name="Luque E.M."/>
            <person name="Marcos A.T."/>
            <person name="Martin J."/>
            <person name="McCluskey K."/>
            <person name="Medina H.R."/>
            <person name="Miralles-Duran A."/>
            <person name="Miyazaki A."/>
            <person name="Munoz-Torres E."/>
            <person name="Oguiza J.A."/>
            <person name="Ohm R."/>
            <person name="Olmedo M."/>
            <person name="Orejas M."/>
            <person name="Ortiz-Castellanos L."/>
            <person name="Pisabarro A.G."/>
            <person name="Rodriguez-Romero J."/>
            <person name="Ruiz-Herrera J."/>
            <person name="Ruiz-Vazquez R."/>
            <person name="Sanz C."/>
            <person name="Schackwitz W."/>
            <person name="Schmutz J."/>
            <person name="Shahriari M."/>
            <person name="Shelest E."/>
            <person name="Silva-Franco F."/>
            <person name="Soanes D."/>
            <person name="Syed K."/>
            <person name="Tagua V.G."/>
            <person name="Talbot N.J."/>
            <person name="Thon M."/>
            <person name="De vries R.P."/>
            <person name="Wiebenga A."/>
            <person name="Yadav J.S."/>
            <person name="Braun E.L."/>
            <person name="Baker S."/>
            <person name="Garre V."/>
            <person name="Horwitz B."/>
            <person name="Torres-Martinez S."/>
            <person name="Idnurm A."/>
            <person name="Herrera-Estrella A."/>
            <person name="Gabaldon T."/>
            <person name="Grigoriev I.V."/>
        </authorList>
    </citation>
    <scope>NUCLEOTIDE SEQUENCE [LARGE SCALE GENOMIC DNA]</scope>
    <source>
        <strain evidence="2">NRRL 1555(-)</strain>
    </source>
</reference>
<dbReference type="EMBL" id="KV440984">
    <property type="protein sequence ID" value="OAD72148.1"/>
    <property type="molecule type" value="Genomic_DNA"/>
</dbReference>
<dbReference type="Proteomes" id="UP000077315">
    <property type="component" value="Unassembled WGS sequence"/>
</dbReference>
<gene>
    <name evidence="1" type="ORF">PHYBLDRAFT_147122</name>
</gene>
<name>A0A162N8Q3_PHYB8</name>
<evidence type="ECO:0000313" key="1">
    <source>
        <dbReference type="EMBL" id="OAD72148.1"/>
    </source>
</evidence>
<organism evidence="1 2">
    <name type="scientific">Phycomyces blakesleeanus (strain ATCC 8743b / DSM 1359 / FGSC 10004 / NBRC 33097 / NRRL 1555)</name>
    <dbReference type="NCBI Taxonomy" id="763407"/>
    <lineage>
        <taxon>Eukaryota</taxon>
        <taxon>Fungi</taxon>
        <taxon>Fungi incertae sedis</taxon>
        <taxon>Mucoromycota</taxon>
        <taxon>Mucoromycotina</taxon>
        <taxon>Mucoromycetes</taxon>
        <taxon>Mucorales</taxon>
        <taxon>Phycomycetaceae</taxon>
        <taxon>Phycomyces</taxon>
    </lineage>
</organism>
<dbReference type="RefSeq" id="XP_018290188.1">
    <property type="nucleotide sequence ID" value="XM_018431799.1"/>
</dbReference>
<dbReference type="AlphaFoldDB" id="A0A162N8Q3"/>
<keyword evidence="2" id="KW-1185">Reference proteome</keyword>
<dbReference type="InParanoid" id="A0A162N8Q3"/>
<dbReference type="GeneID" id="28992705"/>
<proteinExistence type="predicted"/>
<sequence length="97" mass="11498">MQDALRSVLWMPIQLKSRPLLRYTRTLVLPSNKCWHHLILNPNLVHHIGMRCLFFSSQHHQAPVYEWDSVSPDFIRDLLSAIGHVCNDLTWSRQWPK</sequence>
<dbReference type="VEuPathDB" id="FungiDB:PHYBLDRAFT_147122"/>
<accession>A0A162N8Q3</accession>
<protein>
    <submittedName>
        <fullName evidence="1">Uncharacterized protein</fullName>
    </submittedName>
</protein>
<evidence type="ECO:0000313" key="2">
    <source>
        <dbReference type="Proteomes" id="UP000077315"/>
    </source>
</evidence>